<dbReference type="AlphaFoldDB" id="A0A0E9SSV9"/>
<reference evidence="1" key="2">
    <citation type="journal article" date="2015" name="Fish Shellfish Immunol.">
        <title>Early steps in the European eel (Anguilla anguilla)-Vibrio vulnificus interaction in the gills: Role of the RtxA13 toxin.</title>
        <authorList>
            <person name="Callol A."/>
            <person name="Pajuelo D."/>
            <person name="Ebbesson L."/>
            <person name="Teles M."/>
            <person name="MacKenzie S."/>
            <person name="Amaro C."/>
        </authorList>
    </citation>
    <scope>NUCLEOTIDE SEQUENCE</scope>
</reference>
<evidence type="ECO:0000313" key="1">
    <source>
        <dbReference type="EMBL" id="JAH44327.1"/>
    </source>
</evidence>
<reference evidence="1" key="1">
    <citation type="submission" date="2014-11" db="EMBL/GenBank/DDBJ databases">
        <authorList>
            <person name="Amaro Gonzalez C."/>
        </authorList>
    </citation>
    <scope>NUCLEOTIDE SEQUENCE</scope>
</reference>
<dbReference type="EMBL" id="GBXM01064250">
    <property type="protein sequence ID" value="JAH44327.1"/>
    <property type="molecule type" value="Transcribed_RNA"/>
</dbReference>
<name>A0A0E9SSV9_ANGAN</name>
<sequence>MTFLPLWALTLERPELTPLGVWALK</sequence>
<dbReference type="EMBL" id="GBXM01061668">
    <property type="protein sequence ID" value="JAH46909.1"/>
    <property type="molecule type" value="Transcribed_RNA"/>
</dbReference>
<protein>
    <submittedName>
        <fullName evidence="1">Uncharacterized protein</fullName>
    </submittedName>
</protein>
<proteinExistence type="predicted"/>
<organism evidence="1">
    <name type="scientific">Anguilla anguilla</name>
    <name type="common">European freshwater eel</name>
    <name type="synonym">Muraena anguilla</name>
    <dbReference type="NCBI Taxonomy" id="7936"/>
    <lineage>
        <taxon>Eukaryota</taxon>
        <taxon>Metazoa</taxon>
        <taxon>Chordata</taxon>
        <taxon>Craniata</taxon>
        <taxon>Vertebrata</taxon>
        <taxon>Euteleostomi</taxon>
        <taxon>Actinopterygii</taxon>
        <taxon>Neopterygii</taxon>
        <taxon>Teleostei</taxon>
        <taxon>Anguilliformes</taxon>
        <taxon>Anguillidae</taxon>
        <taxon>Anguilla</taxon>
    </lineage>
</organism>
<accession>A0A0E9SSV9</accession>